<sequence>MMYNKLNRIIIYHNNNNKIKNPPPSFYLFGGNIDNFVNFVYVITKQSSTFFIN</sequence>
<accession>A0A6C0H7I3</accession>
<reference evidence="1" key="1">
    <citation type="journal article" date="2020" name="Nature">
        <title>Giant virus diversity and host interactions through global metagenomics.</title>
        <authorList>
            <person name="Schulz F."/>
            <person name="Roux S."/>
            <person name="Paez-Espino D."/>
            <person name="Jungbluth S."/>
            <person name="Walsh D.A."/>
            <person name="Denef V.J."/>
            <person name="McMahon K.D."/>
            <person name="Konstantinidis K.T."/>
            <person name="Eloe-Fadrosh E.A."/>
            <person name="Kyrpides N.C."/>
            <person name="Woyke T."/>
        </authorList>
    </citation>
    <scope>NUCLEOTIDE SEQUENCE</scope>
    <source>
        <strain evidence="1">GVMAG-M-3300023179-82</strain>
    </source>
</reference>
<proteinExistence type="predicted"/>
<evidence type="ECO:0000313" key="1">
    <source>
        <dbReference type="EMBL" id="QHT76464.1"/>
    </source>
</evidence>
<dbReference type="EMBL" id="MN739896">
    <property type="protein sequence ID" value="QHT76464.1"/>
    <property type="molecule type" value="Genomic_DNA"/>
</dbReference>
<dbReference type="AlphaFoldDB" id="A0A6C0H7I3"/>
<name>A0A6C0H7I3_9ZZZZ</name>
<protein>
    <submittedName>
        <fullName evidence="1">Uncharacterized protein</fullName>
    </submittedName>
</protein>
<organism evidence="1">
    <name type="scientific">viral metagenome</name>
    <dbReference type="NCBI Taxonomy" id="1070528"/>
    <lineage>
        <taxon>unclassified sequences</taxon>
        <taxon>metagenomes</taxon>
        <taxon>organismal metagenomes</taxon>
    </lineage>
</organism>